<sequence length="295" mass="32518">MNPEVLNANNWNIKISLPNVAEIHVLVSWNLLFSRGQHLFCLSLANHFQDRWHVTSWLEIELLFHPNGGCVHLNIDHVEIMKKQVVTSKNKLPQWSDPKPISKEAWDNAKQHKSGKYGVNHHLGLNLAKGLSYIISGNSGYPEKYASDLRDPVIERLKNRGFIGDNSQVYCKIGAYFDAGVGVIMNQSAGIYFGLNTREFGAWAESGVSWGVFIELSAGMIIGLYWGDSFFGDHDILTFTVTDGAFSGGVRLYQDPGSSSVSGFELVLGKGPSFGIAVGAVETIPLRKPGVQLVK</sequence>
<proteinExistence type="predicted"/>
<dbReference type="Proteomes" id="UP000223913">
    <property type="component" value="Unassembled WGS sequence"/>
</dbReference>
<accession>A0A2D0MWU7</accession>
<organism evidence="1 2">
    <name type="scientific">Flavilitoribacter nigricans (strain ATCC 23147 / DSM 23189 / NBRC 102662 / NCIMB 1420 / SS-2)</name>
    <name type="common">Lewinella nigricans</name>
    <dbReference type="NCBI Taxonomy" id="1122177"/>
    <lineage>
        <taxon>Bacteria</taxon>
        <taxon>Pseudomonadati</taxon>
        <taxon>Bacteroidota</taxon>
        <taxon>Saprospiria</taxon>
        <taxon>Saprospirales</taxon>
        <taxon>Lewinellaceae</taxon>
        <taxon>Flavilitoribacter</taxon>
    </lineage>
</organism>
<dbReference type="RefSeq" id="WP_099155828.1">
    <property type="nucleotide sequence ID" value="NZ_PDUD01000076.1"/>
</dbReference>
<gene>
    <name evidence="1" type="ORF">CRP01_40540</name>
</gene>
<name>A0A2D0MWU7_FLAN2</name>
<protein>
    <submittedName>
        <fullName evidence="1">Uncharacterized protein</fullName>
    </submittedName>
</protein>
<comment type="caution">
    <text evidence="1">The sequence shown here is derived from an EMBL/GenBank/DDBJ whole genome shotgun (WGS) entry which is preliminary data.</text>
</comment>
<evidence type="ECO:0000313" key="1">
    <source>
        <dbReference type="EMBL" id="PHN00751.1"/>
    </source>
</evidence>
<dbReference type="AlphaFoldDB" id="A0A2D0MWU7"/>
<reference evidence="1 2" key="1">
    <citation type="submission" date="2017-10" db="EMBL/GenBank/DDBJ databases">
        <title>The draft genome sequence of Lewinella nigricans NBRC 102662.</title>
        <authorList>
            <person name="Wang K."/>
        </authorList>
    </citation>
    <scope>NUCLEOTIDE SEQUENCE [LARGE SCALE GENOMIC DNA]</scope>
    <source>
        <strain evidence="1 2">NBRC 102662</strain>
    </source>
</reference>
<keyword evidence="2" id="KW-1185">Reference proteome</keyword>
<dbReference type="EMBL" id="PDUD01000076">
    <property type="protein sequence ID" value="PHN00751.1"/>
    <property type="molecule type" value="Genomic_DNA"/>
</dbReference>
<evidence type="ECO:0000313" key="2">
    <source>
        <dbReference type="Proteomes" id="UP000223913"/>
    </source>
</evidence>